<feature type="compositionally biased region" description="Basic residues" evidence="1">
    <location>
        <begin position="49"/>
        <end position="59"/>
    </location>
</feature>
<feature type="region of interest" description="Disordered" evidence="1">
    <location>
        <begin position="40"/>
        <end position="77"/>
    </location>
</feature>
<dbReference type="EMBL" id="ML738671">
    <property type="protein sequence ID" value="KAE8159597.1"/>
    <property type="molecule type" value="Genomic_DNA"/>
</dbReference>
<reference evidence="2 3" key="1">
    <citation type="submission" date="2019-04" db="EMBL/GenBank/DDBJ databases">
        <title>Friends and foes A comparative genomics study of 23 Aspergillus species from section Flavi.</title>
        <authorList>
            <consortium name="DOE Joint Genome Institute"/>
            <person name="Kjaerbolling I."/>
            <person name="Vesth T."/>
            <person name="Frisvad J.C."/>
            <person name="Nybo J.L."/>
            <person name="Theobald S."/>
            <person name="Kildgaard S."/>
            <person name="Isbrandt T."/>
            <person name="Kuo A."/>
            <person name="Sato A."/>
            <person name="Lyhne E.K."/>
            <person name="Kogle M.E."/>
            <person name="Wiebenga A."/>
            <person name="Kun R.S."/>
            <person name="Lubbers R.J."/>
            <person name="Makela M.R."/>
            <person name="Barry K."/>
            <person name="Chovatia M."/>
            <person name="Clum A."/>
            <person name="Daum C."/>
            <person name="Haridas S."/>
            <person name="He G."/>
            <person name="LaButti K."/>
            <person name="Lipzen A."/>
            <person name="Mondo S."/>
            <person name="Riley R."/>
            <person name="Salamov A."/>
            <person name="Simmons B.A."/>
            <person name="Magnuson J.K."/>
            <person name="Henrissat B."/>
            <person name="Mortensen U.H."/>
            <person name="Larsen T.O."/>
            <person name="Devries R.P."/>
            <person name="Grigoriev I.V."/>
            <person name="Machida M."/>
            <person name="Baker S.E."/>
            <person name="Andersen M.R."/>
        </authorList>
    </citation>
    <scope>NUCLEOTIDE SEQUENCE [LARGE SCALE GENOMIC DNA]</scope>
    <source>
        <strain evidence="2 3">CBS 117626</strain>
    </source>
</reference>
<dbReference type="Proteomes" id="UP000326950">
    <property type="component" value="Unassembled WGS sequence"/>
</dbReference>
<evidence type="ECO:0000256" key="1">
    <source>
        <dbReference type="SAM" id="MobiDB-lite"/>
    </source>
</evidence>
<accession>A0A5N6ULT7</accession>
<proteinExistence type="predicted"/>
<evidence type="ECO:0000313" key="3">
    <source>
        <dbReference type="Proteomes" id="UP000326950"/>
    </source>
</evidence>
<gene>
    <name evidence="2" type="ORF">BDV40DRAFT_233197</name>
</gene>
<protein>
    <submittedName>
        <fullName evidence="2">Uncharacterized protein</fullName>
    </submittedName>
</protein>
<evidence type="ECO:0000313" key="2">
    <source>
        <dbReference type="EMBL" id="KAE8159597.1"/>
    </source>
</evidence>
<sequence length="77" mass="9159">MMTIFIFILNFCFLFLFLFCLFWRNIRCIEKKLVSLEPPSFSRQQNSKGKWRGRKKKKDTSHGDIAVGRLENQSPCL</sequence>
<name>A0A5N6ULT7_ASPTM</name>
<organism evidence="2 3">
    <name type="scientific">Aspergillus tamarii</name>
    <dbReference type="NCBI Taxonomy" id="41984"/>
    <lineage>
        <taxon>Eukaryota</taxon>
        <taxon>Fungi</taxon>
        <taxon>Dikarya</taxon>
        <taxon>Ascomycota</taxon>
        <taxon>Pezizomycotina</taxon>
        <taxon>Eurotiomycetes</taxon>
        <taxon>Eurotiomycetidae</taxon>
        <taxon>Eurotiales</taxon>
        <taxon>Aspergillaceae</taxon>
        <taxon>Aspergillus</taxon>
        <taxon>Aspergillus subgen. Circumdati</taxon>
    </lineage>
</organism>
<dbReference type="AlphaFoldDB" id="A0A5N6ULT7"/>
<keyword evidence="3" id="KW-1185">Reference proteome</keyword>